<keyword evidence="7" id="KW-0326">Glycosidase</keyword>
<evidence type="ECO:0000256" key="5">
    <source>
        <dbReference type="PIRSR" id="PIRSR038193-1"/>
    </source>
</evidence>
<proteinExistence type="inferred from homology"/>
<dbReference type="GO" id="GO:0030214">
    <property type="term" value="P:hyaluronan catabolic process"/>
    <property type="evidence" value="ECO:0007669"/>
    <property type="project" value="TreeGrafter"/>
</dbReference>
<sequence length="342" mass="39675">MFFKVLVLLFYTALAQDSHARNVKVNPFKTFWNMPTFQCAGHKLGFEKLGEKYNILQNKNDVFQGDQMTILYHPGSFPEIKSDGNLTNGGVPQEANLTEHLRLFEATINRSIPDVHFAGMGIIDFEHWRPVYDQNFGALNKYRQLSEKIEKKRHPSWSTAQIKAEARRRFELHGRKFMESSILLAQRLRPNATWGYYGFPHCFNHQMQDTCGAHLEAQNDNTNWLFSASDTLNPSLYVYGEGKATQDQWKDWLKGRVKEAQRVRDGVKDEKRRTVVPYYTLLDPSNNEFLSKETIVNSISTLRELKIDGWIIWASSSHVNSRQKCEDLYKFIDTVFGPALIR</sequence>
<evidence type="ECO:0000313" key="9">
    <source>
        <dbReference type="EMBL" id="JAV57333.1"/>
    </source>
</evidence>
<evidence type="ECO:0000256" key="2">
    <source>
        <dbReference type="ARBA" id="ARBA00023157"/>
    </source>
</evidence>
<feature type="active site" description="Proton donor" evidence="5">
    <location>
        <position position="126"/>
    </location>
</feature>
<dbReference type="PRINTS" id="PR00846">
    <property type="entry name" value="GLHYDRLASE56"/>
</dbReference>
<dbReference type="InterPro" id="IPR017853">
    <property type="entry name" value="GH"/>
</dbReference>
<evidence type="ECO:0000256" key="3">
    <source>
        <dbReference type="ARBA" id="ARBA00023180"/>
    </source>
</evidence>
<evidence type="ECO:0000256" key="4">
    <source>
        <dbReference type="PIRNR" id="PIRNR038193"/>
    </source>
</evidence>
<dbReference type="SUPFAM" id="SSF51445">
    <property type="entry name" value="(Trans)glycosidases"/>
    <property type="match status" value="1"/>
</dbReference>
<dbReference type="AlphaFoldDB" id="A0A1Y1K7H7"/>
<evidence type="ECO:0000256" key="8">
    <source>
        <dbReference type="SAM" id="SignalP"/>
    </source>
</evidence>
<dbReference type="PRINTS" id="PR00847">
    <property type="entry name" value="HYALURONDASE"/>
</dbReference>
<feature type="disulfide bond" evidence="6">
    <location>
        <begin position="39"/>
        <end position="325"/>
    </location>
</feature>
<keyword evidence="2 6" id="KW-1015">Disulfide bond</keyword>
<dbReference type="InterPro" id="IPR018155">
    <property type="entry name" value="Hyaluronidase"/>
</dbReference>
<keyword evidence="7" id="KW-0378">Hydrolase</keyword>
<evidence type="ECO:0000256" key="1">
    <source>
        <dbReference type="ARBA" id="ARBA00008871"/>
    </source>
</evidence>
<dbReference type="EC" id="3.2.1.35" evidence="7"/>
<dbReference type="PIRSF" id="PIRSF038193">
    <property type="entry name" value="Hyaluronidase"/>
    <property type="match status" value="1"/>
</dbReference>
<accession>A0A1Y1K7H7</accession>
<dbReference type="EMBL" id="GEZM01090205">
    <property type="protein sequence ID" value="JAV57333.1"/>
    <property type="molecule type" value="Transcribed_RNA"/>
</dbReference>
<evidence type="ECO:0000256" key="6">
    <source>
        <dbReference type="PIRSR" id="PIRSR038193-3"/>
    </source>
</evidence>
<feature type="chain" id="PRO_5012169030" description="Hyaluronidase" evidence="8">
    <location>
        <begin position="21"/>
        <end position="342"/>
    </location>
</feature>
<feature type="signal peptide" evidence="8">
    <location>
        <begin position="1"/>
        <end position="20"/>
    </location>
</feature>
<dbReference type="GO" id="GO:0004415">
    <property type="term" value="F:hyalurononglucosaminidase activity"/>
    <property type="evidence" value="ECO:0007669"/>
    <property type="project" value="UniProtKB-UniRule"/>
</dbReference>
<comment type="similarity">
    <text evidence="1 4 7">Belongs to the glycosyl hydrolase 56 family.</text>
</comment>
<dbReference type="GO" id="GO:0005975">
    <property type="term" value="P:carbohydrate metabolic process"/>
    <property type="evidence" value="ECO:0007669"/>
    <property type="project" value="UniProtKB-UniRule"/>
</dbReference>
<reference evidence="9" key="1">
    <citation type="journal article" date="2016" name="Sci. Rep.">
        <title>Molecular characterization of firefly nuptial gifts: a multi-omics approach sheds light on postcopulatory sexual selection.</title>
        <authorList>
            <person name="Al-Wathiqui N."/>
            <person name="Fallon T.R."/>
            <person name="South A."/>
            <person name="Weng J.K."/>
            <person name="Lewis S.M."/>
        </authorList>
    </citation>
    <scope>NUCLEOTIDE SEQUENCE</scope>
</reference>
<evidence type="ECO:0000256" key="7">
    <source>
        <dbReference type="RuleBase" id="RU610713"/>
    </source>
</evidence>
<feature type="disulfide bond" evidence="6">
    <location>
        <begin position="202"/>
        <end position="211"/>
    </location>
</feature>
<keyword evidence="3" id="KW-0325">Glycoprotein</keyword>
<dbReference type="Gene3D" id="3.20.20.70">
    <property type="entry name" value="Aldolase class I"/>
    <property type="match status" value="1"/>
</dbReference>
<dbReference type="Pfam" id="PF01630">
    <property type="entry name" value="Glyco_hydro_56"/>
    <property type="match status" value="1"/>
</dbReference>
<dbReference type="PANTHER" id="PTHR11769">
    <property type="entry name" value="HYALURONIDASE"/>
    <property type="match status" value="1"/>
</dbReference>
<comment type="catalytic activity">
    <reaction evidence="7">
        <text>Random hydrolysis of (1-&gt;4)-linkages between N-acetyl-beta-D-glucosamine and D-glucuronate residues in hyaluronate.</text>
        <dbReference type="EC" id="3.2.1.35"/>
    </reaction>
</comment>
<protein>
    <recommendedName>
        <fullName evidence="7">Hyaluronidase</fullName>
        <ecNumber evidence="7">3.2.1.35</ecNumber>
    </recommendedName>
</protein>
<dbReference type="PANTHER" id="PTHR11769:SF35">
    <property type="entry name" value="HYALURONIDASE"/>
    <property type="match status" value="1"/>
</dbReference>
<dbReference type="InterPro" id="IPR001329">
    <property type="entry name" value="Venom_Hyaluronidase"/>
</dbReference>
<dbReference type="InterPro" id="IPR013785">
    <property type="entry name" value="Aldolase_TIM"/>
</dbReference>
<organism evidence="9">
    <name type="scientific">Photinus pyralis</name>
    <name type="common">Common eastern firefly</name>
    <name type="synonym">Lampyris pyralis</name>
    <dbReference type="NCBI Taxonomy" id="7054"/>
    <lineage>
        <taxon>Eukaryota</taxon>
        <taxon>Metazoa</taxon>
        <taxon>Ecdysozoa</taxon>
        <taxon>Arthropoda</taxon>
        <taxon>Hexapoda</taxon>
        <taxon>Insecta</taxon>
        <taxon>Pterygota</taxon>
        <taxon>Neoptera</taxon>
        <taxon>Endopterygota</taxon>
        <taxon>Coleoptera</taxon>
        <taxon>Polyphaga</taxon>
        <taxon>Elateriformia</taxon>
        <taxon>Elateroidea</taxon>
        <taxon>Lampyridae</taxon>
        <taxon>Lampyrinae</taxon>
        <taxon>Photinus</taxon>
    </lineage>
</organism>
<keyword evidence="8" id="KW-0732">Signal</keyword>
<name>A0A1Y1K7H7_PHOPY</name>
<dbReference type="GO" id="GO:0006952">
    <property type="term" value="P:defense response"/>
    <property type="evidence" value="ECO:0007669"/>
    <property type="project" value="InterPro"/>
</dbReference>